<reference evidence="2" key="1">
    <citation type="submission" date="2016-10" db="EMBL/GenBank/DDBJ databases">
        <authorList>
            <person name="Varghese N."/>
            <person name="Submissions S."/>
        </authorList>
    </citation>
    <scope>NUCLEOTIDE SEQUENCE [LARGE SCALE GENOMIC DNA]</scope>
    <source>
        <strain evidence="2">Nm69</strain>
    </source>
</reference>
<evidence type="ECO:0000313" key="2">
    <source>
        <dbReference type="Proteomes" id="UP000199533"/>
    </source>
</evidence>
<protein>
    <submittedName>
        <fullName evidence="1">Uncharacterized protein</fullName>
    </submittedName>
</protein>
<accession>A0A1I4EIH3</accession>
<dbReference type="STRING" id="52441.SAMN05216302_102837"/>
<organism evidence="1 2">
    <name type="scientific">Nitrosomonas aestuarii</name>
    <dbReference type="NCBI Taxonomy" id="52441"/>
    <lineage>
        <taxon>Bacteria</taxon>
        <taxon>Pseudomonadati</taxon>
        <taxon>Pseudomonadota</taxon>
        <taxon>Betaproteobacteria</taxon>
        <taxon>Nitrosomonadales</taxon>
        <taxon>Nitrosomonadaceae</taxon>
        <taxon>Nitrosomonas</taxon>
    </lineage>
</organism>
<evidence type="ECO:0000313" key="1">
    <source>
        <dbReference type="EMBL" id="SFL05013.1"/>
    </source>
</evidence>
<keyword evidence="2" id="KW-1185">Reference proteome</keyword>
<proteinExistence type="predicted"/>
<dbReference type="Proteomes" id="UP000199533">
    <property type="component" value="Unassembled WGS sequence"/>
</dbReference>
<dbReference type="AlphaFoldDB" id="A0A1I4EIH3"/>
<gene>
    <name evidence="1" type="ORF">SAMN05216302_102837</name>
</gene>
<sequence>MNLTGVIAMTRLAALCNWKYLLCFAWCFTYKSEFLYKKLKDDSDIYDIGIGNDLV</sequence>
<dbReference type="EMBL" id="FOSP01000028">
    <property type="protein sequence ID" value="SFL05013.1"/>
    <property type="molecule type" value="Genomic_DNA"/>
</dbReference>
<name>A0A1I4EIH3_9PROT</name>